<dbReference type="SUPFAM" id="SSF46785">
    <property type="entry name" value="Winged helix' DNA-binding domain"/>
    <property type="match status" value="1"/>
</dbReference>
<proteinExistence type="inferred from homology"/>
<evidence type="ECO:0000313" key="6">
    <source>
        <dbReference type="Proteomes" id="UP001172082"/>
    </source>
</evidence>
<organism evidence="5 6">
    <name type="scientific">Splendidivirga corallicola</name>
    <dbReference type="NCBI Taxonomy" id="3051826"/>
    <lineage>
        <taxon>Bacteria</taxon>
        <taxon>Pseudomonadati</taxon>
        <taxon>Bacteroidota</taxon>
        <taxon>Cytophagia</taxon>
        <taxon>Cytophagales</taxon>
        <taxon>Splendidivirgaceae</taxon>
        <taxon>Splendidivirga</taxon>
    </lineage>
</organism>
<evidence type="ECO:0000256" key="3">
    <source>
        <dbReference type="ARBA" id="ARBA00023125"/>
    </source>
</evidence>
<keyword evidence="2" id="KW-0805">Transcription regulation</keyword>
<evidence type="ECO:0000256" key="2">
    <source>
        <dbReference type="ARBA" id="ARBA00023015"/>
    </source>
</evidence>
<keyword evidence="4" id="KW-0804">Transcription</keyword>
<accession>A0ABT8KLZ7</accession>
<dbReference type="InterPro" id="IPR036390">
    <property type="entry name" value="WH_DNA-bd_sf"/>
</dbReference>
<gene>
    <name evidence="5" type="ORF">QQ008_06735</name>
</gene>
<comment type="caution">
    <text evidence="5">The sequence shown here is derived from an EMBL/GenBank/DDBJ whole genome shotgun (WGS) entry which is preliminary data.</text>
</comment>
<name>A0ABT8KLZ7_9BACT</name>
<sequence>MESNQHYQNLSKRERQIIDIIHKMSEASVMDVLDRLPDPPTYNSIRAIIMIMVKKGYLRHRKEGKKYLYQPVAKEETVKQGALGHLLTTFFDGSAPKAISSILNITSSKLSKEDFQELKQMIEDAEKKTK</sequence>
<dbReference type="Gene3D" id="1.10.4040.10">
    <property type="entry name" value="Penicillinase repressor domain"/>
    <property type="match status" value="1"/>
</dbReference>
<evidence type="ECO:0000256" key="1">
    <source>
        <dbReference type="ARBA" id="ARBA00011046"/>
    </source>
</evidence>
<evidence type="ECO:0000313" key="5">
    <source>
        <dbReference type="EMBL" id="MDN5201047.1"/>
    </source>
</evidence>
<dbReference type="PIRSF" id="PIRSF019455">
    <property type="entry name" value="CopR_AtkY"/>
    <property type="match status" value="1"/>
</dbReference>
<dbReference type="Gene3D" id="1.10.10.10">
    <property type="entry name" value="Winged helix-like DNA-binding domain superfamily/Winged helix DNA-binding domain"/>
    <property type="match status" value="1"/>
</dbReference>
<comment type="similarity">
    <text evidence="1">Belongs to the BlaI transcriptional regulatory family.</text>
</comment>
<dbReference type="Proteomes" id="UP001172082">
    <property type="component" value="Unassembled WGS sequence"/>
</dbReference>
<reference evidence="5" key="1">
    <citation type="submission" date="2023-06" db="EMBL/GenBank/DDBJ databases">
        <title>Genomic of Parafulvivirga corallium.</title>
        <authorList>
            <person name="Wang G."/>
        </authorList>
    </citation>
    <scope>NUCLEOTIDE SEQUENCE</scope>
    <source>
        <strain evidence="5">BMA10</strain>
    </source>
</reference>
<evidence type="ECO:0000256" key="4">
    <source>
        <dbReference type="ARBA" id="ARBA00023163"/>
    </source>
</evidence>
<dbReference type="InterPro" id="IPR005650">
    <property type="entry name" value="BlaI_family"/>
</dbReference>
<dbReference type="Pfam" id="PF03965">
    <property type="entry name" value="Penicillinase_R"/>
    <property type="match status" value="1"/>
</dbReference>
<protein>
    <submittedName>
        <fullName evidence="5">BlaI/MecI/CopY family transcriptional regulator</fullName>
    </submittedName>
</protein>
<dbReference type="RefSeq" id="WP_346751075.1">
    <property type="nucleotide sequence ID" value="NZ_JAUJEA010000002.1"/>
</dbReference>
<dbReference type="InterPro" id="IPR036388">
    <property type="entry name" value="WH-like_DNA-bd_sf"/>
</dbReference>
<dbReference type="EMBL" id="JAUJEA010000002">
    <property type="protein sequence ID" value="MDN5201047.1"/>
    <property type="molecule type" value="Genomic_DNA"/>
</dbReference>
<keyword evidence="3" id="KW-0238">DNA-binding</keyword>
<keyword evidence="6" id="KW-1185">Reference proteome</keyword>